<protein>
    <recommendedName>
        <fullName evidence="4">DUF3955 domain-containing protein</fullName>
    </recommendedName>
</protein>
<comment type="caution">
    <text evidence="2">The sequence shown here is derived from an EMBL/GenBank/DDBJ whole genome shotgun (WGS) entry which is preliminary data.</text>
</comment>
<feature type="transmembrane region" description="Helical" evidence="1">
    <location>
        <begin position="21"/>
        <end position="42"/>
    </location>
</feature>
<name>A0AAW9ABC8_9BACL</name>
<dbReference type="EMBL" id="JAUBDJ010000012">
    <property type="protein sequence ID" value="MDW0118349.1"/>
    <property type="molecule type" value="Genomic_DNA"/>
</dbReference>
<evidence type="ECO:0000313" key="3">
    <source>
        <dbReference type="Proteomes" id="UP001271648"/>
    </source>
</evidence>
<dbReference type="RefSeq" id="WP_317941207.1">
    <property type="nucleotide sequence ID" value="NZ_JAUBDJ010000012.1"/>
</dbReference>
<proteinExistence type="predicted"/>
<feature type="transmembrane region" description="Helical" evidence="1">
    <location>
        <begin position="54"/>
        <end position="73"/>
    </location>
</feature>
<dbReference type="Proteomes" id="UP001271648">
    <property type="component" value="Unassembled WGS sequence"/>
</dbReference>
<accession>A0AAW9ABC8</accession>
<evidence type="ECO:0008006" key="4">
    <source>
        <dbReference type="Google" id="ProtNLM"/>
    </source>
</evidence>
<keyword evidence="3" id="KW-1185">Reference proteome</keyword>
<gene>
    <name evidence="2" type="ORF">QTL97_15565</name>
</gene>
<sequence length="80" mass="9537">MEEEYMNEKKKFDEKKLMMREAGFVVLVIILFLQYFKFAAYLENQFFFNSPFKGLLILILGIPLCYLAAKYLVKVIKKII</sequence>
<reference evidence="2 3" key="1">
    <citation type="submission" date="2023-06" db="EMBL/GenBank/DDBJ databases">
        <title>Sporosarcina sp. nov., isolated from Korean traditional fermented seafood 'Jeotgal'.</title>
        <authorList>
            <person name="Yang A.I."/>
            <person name="Shin N.-R."/>
        </authorList>
    </citation>
    <scope>NUCLEOTIDE SEQUENCE [LARGE SCALE GENOMIC DNA]</scope>
    <source>
        <strain evidence="2 3">KCTC43456</strain>
    </source>
</reference>
<organism evidence="2 3">
    <name type="scientific">Sporosarcina thermotolerans</name>
    <dbReference type="NCBI Taxonomy" id="633404"/>
    <lineage>
        <taxon>Bacteria</taxon>
        <taxon>Bacillati</taxon>
        <taxon>Bacillota</taxon>
        <taxon>Bacilli</taxon>
        <taxon>Bacillales</taxon>
        <taxon>Caryophanaceae</taxon>
        <taxon>Sporosarcina</taxon>
    </lineage>
</organism>
<keyword evidence="1" id="KW-0472">Membrane</keyword>
<dbReference type="AlphaFoldDB" id="A0AAW9ABC8"/>
<evidence type="ECO:0000256" key="1">
    <source>
        <dbReference type="SAM" id="Phobius"/>
    </source>
</evidence>
<evidence type="ECO:0000313" key="2">
    <source>
        <dbReference type="EMBL" id="MDW0118349.1"/>
    </source>
</evidence>
<keyword evidence="1" id="KW-0812">Transmembrane</keyword>
<keyword evidence="1" id="KW-1133">Transmembrane helix</keyword>